<evidence type="ECO:0000313" key="2">
    <source>
        <dbReference type="EMBL" id="ADI38393.1"/>
    </source>
</evidence>
<dbReference type="Proteomes" id="UP000001505">
    <property type="component" value="Chromosome"/>
</dbReference>
<organism evidence="2 3">
    <name type="scientific">Waddlia chondrophila (strain ATCC VR-1470 / WSU 86-1044)</name>
    <dbReference type="NCBI Taxonomy" id="716544"/>
    <lineage>
        <taxon>Bacteria</taxon>
        <taxon>Pseudomonadati</taxon>
        <taxon>Chlamydiota</taxon>
        <taxon>Chlamydiia</taxon>
        <taxon>Parachlamydiales</taxon>
        <taxon>Waddliaceae</taxon>
        <taxon>Waddlia</taxon>
    </lineage>
</organism>
<accession>D6YW82</accession>
<keyword evidence="3" id="KW-1185">Reference proteome</keyword>
<dbReference type="KEGG" id="wch:wcw_1034"/>
<name>D6YW82_WADCW</name>
<evidence type="ECO:0000313" key="3">
    <source>
        <dbReference type="Proteomes" id="UP000001505"/>
    </source>
</evidence>
<sequence>MSTIFITVGIAFLLIALCLFMLGIGWFLTGKTKLRLGMCGRTPTLKKDKSKGCGTDPQCPLCGTRNNDEDLSKKST</sequence>
<protein>
    <submittedName>
        <fullName evidence="2">Uncharacterized protein</fullName>
    </submittedName>
</protein>
<evidence type="ECO:0000256" key="1">
    <source>
        <dbReference type="SAM" id="Phobius"/>
    </source>
</evidence>
<reference evidence="2 3" key="1">
    <citation type="journal article" date="2010" name="PLoS ONE">
        <title>The Waddlia genome: a window into chlamydial biology.</title>
        <authorList>
            <person name="Bertelli C."/>
            <person name="Collyn F."/>
            <person name="Croxatto A."/>
            <person name="Ruckert C."/>
            <person name="Polkinghorne A."/>
            <person name="Kebbi-Beghdadi C."/>
            <person name="Goesmann A."/>
            <person name="Vaughan L."/>
            <person name="Greub G."/>
        </authorList>
    </citation>
    <scope>NUCLEOTIDE SEQUENCE [LARGE SCALE GENOMIC DNA]</scope>
    <source>
        <strain evidence="3">ATCC VR-1470 / WSU 86-1044</strain>
    </source>
</reference>
<keyword evidence="1" id="KW-0812">Transmembrane</keyword>
<proteinExistence type="predicted"/>
<keyword evidence="1" id="KW-1133">Transmembrane helix</keyword>
<dbReference type="RefSeq" id="WP_013182107.1">
    <property type="nucleotide sequence ID" value="NC_014225.1"/>
</dbReference>
<dbReference type="EMBL" id="CP001928">
    <property type="protein sequence ID" value="ADI38393.1"/>
    <property type="molecule type" value="Genomic_DNA"/>
</dbReference>
<gene>
    <name evidence="2" type="ordered locus">wcw_1034</name>
</gene>
<feature type="transmembrane region" description="Helical" evidence="1">
    <location>
        <begin position="6"/>
        <end position="28"/>
    </location>
</feature>
<dbReference type="eggNOG" id="ENOG5033ERI">
    <property type="taxonomic scope" value="Bacteria"/>
</dbReference>
<dbReference type="AlphaFoldDB" id="D6YW82"/>
<dbReference type="HOGENOM" id="CLU_189155_0_0_0"/>
<keyword evidence="1" id="KW-0472">Membrane</keyword>
<dbReference type="STRING" id="716544.wcw_1034"/>